<accession>A0A8H7NZU8</accession>
<proteinExistence type="predicted"/>
<gene>
    <name evidence="1" type="ORF">IEO21_06544</name>
</gene>
<organism evidence="1 2">
    <name type="scientific">Rhodonia placenta</name>
    <dbReference type="NCBI Taxonomy" id="104341"/>
    <lineage>
        <taxon>Eukaryota</taxon>
        <taxon>Fungi</taxon>
        <taxon>Dikarya</taxon>
        <taxon>Basidiomycota</taxon>
        <taxon>Agaricomycotina</taxon>
        <taxon>Agaricomycetes</taxon>
        <taxon>Polyporales</taxon>
        <taxon>Adustoporiaceae</taxon>
        <taxon>Rhodonia</taxon>
    </lineage>
</organism>
<sequence length="225" mass="25832">MQRPASYKEILDVATKAVSIFAASKVSCCVTGDTACALYGTPRRPAHELDLLVLTNRYPREKLEKHLVSADPDFYLWSPRDAPPQHRVLCYKLPRAPGEAKRGCKVNVVLPDNIGMPVILPSKVQRIDDLPVMPLLLLLFLKLQCWTDRRVTLRWYMRSKQHDEDVRDIRDLLVLVRSRGECIDRDRLQWLPTPTVEAAIVRITEFVEAFPDTTTNWRVVGYAPR</sequence>
<evidence type="ECO:0000313" key="2">
    <source>
        <dbReference type="Proteomes" id="UP000639403"/>
    </source>
</evidence>
<dbReference type="AlphaFoldDB" id="A0A8H7NZU8"/>
<comment type="caution">
    <text evidence="1">The sequence shown here is derived from an EMBL/GenBank/DDBJ whole genome shotgun (WGS) entry which is preliminary data.</text>
</comment>
<reference evidence="1" key="1">
    <citation type="submission" date="2020-11" db="EMBL/GenBank/DDBJ databases">
        <authorList>
            <person name="Koelle M."/>
            <person name="Horta M.A.C."/>
            <person name="Nowrousian M."/>
            <person name="Ohm R.A."/>
            <person name="Benz P."/>
            <person name="Pilgard A."/>
        </authorList>
    </citation>
    <scope>NUCLEOTIDE SEQUENCE</scope>
    <source>
        <strain evidence="1">FPRL280</strain>
    </source>
</reference>
<dbReference type="EMBL" id="JADOXO010000150">
    <property type="protein sequence ID" value="KAF9811540.1"/>
    <property type="molecule type" value="Genomic_DNA"/>
</dbReference>
<name>A0A8H7NZU8_9APHY</name>
<evidence type="ECO:0000313" key="1">
    <source>
        <dbReference type="EMBL" id="KAF9811540.1"/>
    </source>
</evidence>
<reference evidence="1" key="2">
    <citation type="journal article" name="Front. Microbiol.">
        <title>Degradative Capacity of Two Strains of Rhodonia placenta: From Phenotype to Genotype.</title>
        <authorList>
            <person name="Kolle M."/>
            <person name="Horta M.A.C."/>
            <person name="Nowrousian M."/>
            <person name="Ohm R.A."/>
            <person name="Benz J.P."/>
            <person name="Pilgard A."/>
        </authorList>
    </citation>
    <scope>NUCLEOTIDE SEQUENCE</scope>
    <source>
        <strain evidence="1">FPRL280</strain>
    </source>
</reference>
<dbReference type="Proteomes" id="UP000639403">
    <property type="component" value="Unassembled WGS sequence"/>
</dbReference>
<protein>
    <submittedName>
        <fullName evidence="1">Uncharacterized protein</fullName>
    </submittedName>
</protein>